<evidence type="ECO:0000313" key="2">
    <source>
        <dbReference type="Proteomes" id="UP000294881"/>
    </source>
</evidence>
<dbReference type="AlphaFoldDB" id="A0A4R2GNU6"/>
<proteinExistence type="predicted"/>
<name>A0A4R2GNU6_9HYPH</name>
<reference evidence="1 2" key="1">
    <citation type="submission" date="2019-03" db="EMBL/GenBank/DDBJ databases">
        <title>Genomic Encyclopedia of Type Strains, Phase IV (KMG-IV): sequencing the most valuable type-strain genomes for metagenomic binning, comparative biology and taxonomic classification.</title>
        <authorList>
            <person name="Goeker M."/>
        </authorList>
    </citation>
    <scope>NUCLEOTIDE SEQUENCE [LARGE SCALE GENOMIC DNA]</scope>
    <source>
        <strain evidence="1 2">DSM 22958</strain>
    </source>
</reference>
<gene>
    <name evidence="1" type="ORF">EV666_11473</name>
</gene>
<accession>A0A4R2GNU6</accession>
<evidence type="ECO:0000313" key="1">
    <source>
        <dbReference type="EMBL" id="TCO10369.1"/>
    </source>
</evidence>
<dbReference type="EMBL" id="SLWL01000014">
    <property type="protein sequence ID" value="TCO10369.1"/>
    <property type="molecule type" value="Genomic_DNA"/>
</dbReference>
<dbReference type="OrthoDB" id="5145750at2"/>
<keyword evidence="2" id="KW-1185">Reference proteome</keyword>
<dbReference type="RefSeq" id="WP_132009733.1">
    <property type="nucleotide sequence ID" value="NZ_JBHUNN010000002.1"/>
</dbReference>
<sequence>MAVDGAWNLTMQTPMGERTSTVNLTANGDALTGTQSADQEAGEIFDGKTSGNDVSWKIKITSPMPLTLEFKGSVAGDNMDGKVSAGFIGSWGFTGVRA</sequence>
<comment type="caution">
    <text evidence="1">The sequence shown here is derived from an EMBL/GenBank/DDBJ whole genome shotgun (WGS) entry which is preliminary data.</text>
</comment>
<organism evidence="1 2">
    <name type="scientific">Camelimonas lactis</name>
    <dbReference type="NCBI Taxonomy" id="659006"/>
    <lineage>
        <taxon>Bacteria</taxon>
        <taxon>Pseudomonadati</taxon>
        <taxon>Pseudomonadota</taxon>
        <taxon>Alphaproteobacteria</taxon>
        <taxon>Hyphomicrobiales</taxon>
        <taxon>Chelatococcaceae</taxon>
        <taxon>Camelimonas</taxon>
    </lineage>
</organism>
<protein>
    <submittedName>
        <fullName evidence="1">Uncharacterized protein</fullName>
    </submittedName>
</protein>
<dbReference type="Proteomes" id="UP000294881">
    <property type="component" value="Unassembled WGS sequence"/>
</dbReference>